<proteinExistence type="predicted"/>
<dbReference type="RefSeq" id="WP_022745963.1">
    <property type="nucleotide sequence ID" value="NC_022571.1"/>
</dbReference>
<name>U5MU73_CLOSA</name>
<dbReference type="OrthoDB" id="1871124at2"/>
<evidence type="ECO:0000313" key="2">
    <source>
        <dbReference type="EMBL" id="AGX42967.1"/>
    </source>
</evidence>
<dbReference type="PATRIC" id="fig|1345695.10.peg.2440"/>
<dbReference type="Proteomes" id="UP000017118">
    <property type="component" value="Chromosome"/>
</dbReference>
<reference evidence="2 3" key="1">
    <citation type="journal article" date="2013" name="Genome Announc.">
        <title>Complete Genome Sequence of the Solvent Producer Clostridium saccharobutylicum NCP262 (DSM 13864).</title>
        <authorList>
            <person name="Poehlein A."/>
            <person name="Hartwich K."/>
            <person name="Krabben P."/>
            <person name="Ehrenreich A."/>
            <person name="Liebl W."/>
            <person name="Durre P."/>
            <person name="Gottschalk G."/>
            <person name="Daniel R."/>
        </authorList>
    </citation>
    <scope>NUCLEOTIDE SEQUENCE [LARGE SCALE GENOMIC DNA]</scope>
    <source>
        <strain evidence="2">DSM 13864</strain>
    </source>
</reference>
<gene>
    <name evidence="2" type="ORF">CLSA_c19830</name>
</gene>
<dbReference type="AlphaFoldDB" id="U5MU73"/>
<dbReference type="eggNOG" id="ENOG5033RUP">
    <property type="taxonomic scope" value="Bacteria"/>
</dbReference>
<accession>U5MU73</accession>
<organism evidence="2 3">
    <name type="scientific">Clostridium saccharobutylicum DSM 13864</name>
    <dbReference type="NCBI Taxonomy" id="1345695"/>
    <lineage>
        <taxon>Bacteria</taxon>
        <taxon>Bacillati</taxon>
        <taxon>Bacillota</taxon>
        <taxon>Clostridia</taxon>
        <taxon>Eubacteriales</taxon>
        <taxon>Clostridiaceae</taxon>
        <taxon>Clostridium</taxon>
    </lineage>
</organism>
<feature type="region of interest" description="Disordered" evidence="1">
    <location>
        <begin position="19"/>
        <end position="38"/>
    </location>
</feature>
<dbReference type="GeneID" id="55474447"/>
<evidence type="ECO:0000256" key="1">
    <source>
        <dbReference type="SAM" id="MobiDB-lite"/>
    </source>
</evidence>
<protein>
    <submittedName>
        <fullName evidence="2">Uncharacterized protein</fullName>
    </submittedName>
</protein>
<dbReference type="EMBL" id="CP006721">
    <property type="protein sequence ID" value="AGX42967.1"/>
    <property type="molecule type" value="Genomic_DNA"/>
</dbReference>
<evidence type="ECO:0000313" key="3">
    <source>
        <dbReference type="Proteomes" id="UP000017118"/>
    </source>
</evidence>
<sequence>MSNFKEKGFFKSICSLSKAKEQNEEKTKETKTKVEQNEPRKNNLVKKCKVKKRIWKRDCDPIRSVILWGYDNEDNPSFLILYGEHKFKNTENNAEVIDNTFDDNGEGINNILEDDVKYTSYALFKGKEGHLPAFQTVKIINDTSYYSRRNMDTAPRMYYKTGLKSYWRRDENYRVKEFVNLNVEDQIVLPYFTDDSYEDYVKIIEEKNISFQDFKLVKHPNEILKLNEECYKYYETICDMVSSENLYIRKKSLNELLEMEIPQNIFDLLMKIGSTELISGLFLELAKRKNPILIKEAANILEANITWGAESYVKGVKRCAHIYCTALCEEARMDRAKHIYESLPYMDLHLIKINDRDIPEGKILEGAAYRKYANQGLLREYQGTYDYGERKWVEHRCSQRYKISDYCDGVILKSIEFKNTIQESEAYGLADVIGKIAYYLDAPRLNYYFRGNGKTRELKYYKRYVRKIIDSYGENDSEKFVQAMKALLTSYTEHDYVCKFKGNFQFNEFLKSYLYYDFNEKPPVGWDNWRARSIWMENDQLMNLQGRYEFKKEIWDNHLKDVLEIASKSKINPVLKACYYILKDSKNTQNFIDNMSYKELIGLTEGSYEPLANMFKDLLHNKLNSVNTFNFEIMIVLMSSPKEDIQNLAKEFMNETNGEFSSHDLIDIMMLKNIDVWTDLFKERLLALGNREYCDFIQSIINNSNKFISTNIGVSKEIKDAFSLSAGKIQDMSEDERADLISRMIVEILNTDKMINWIEEFIEEVIFSASYEDLENLLKKITIKQTDKLISQKAKQILSLLQAIQNKKLPSDSEITGILESGTSKMINMLFNNIEENSKELSERFSTLLIMLESDITLLNQKAEEIFENMDEEKRKKLHGIIIDSPVKKVYSFGLRKLDEIYKDLIPKEFVIQMLEHTSSEVKSYISDKTKDILNNLGNGDKELFMYYMRTLLFLPNKVSKSKDNLYEVIPKFVIKHKDKLEEVENILLDIGSSNIILDLERALTTLAIIRKEAV</sequence>
<keyword evidence="3" id="KW-1185">Reference proteome</keyword>
<dbReference type="KEGG" id="csb:CLSA_c19830"/>
<dbReference type="HOGENOM" id="CLU_300675_0_0_9"/>